<protein>
    <recommendedName>
        <fullName evidence="3">Kinesin light chain</fullName>
    </recommendedName>
</protein>
<dbReference type="AlphaFoldDB" id="A0A5C3MJU6"/>
<sequence length="54" mass="6309">HFAHVFCHNGNWTEAEKLEIEVMKKRQQLLGPAHPHTLKSIGNLALKYWSQGKW</sequence>
<dbReference type="InterPro" id="IPR011990">
    <property type="entry name" value="TPR-like_helical_dom_sf"/>
</dbReference>
<feature type="non-terminal residue" evidence="1">
    <location>
        <position position="54"/>
    </location>
</feature>
<dbReference type="Pfam" id="PF13424">
    <property type="entry name" value="TPR_12"/>
    <property type="match status" value="1"/>
</dbReference>
<keyword evidence="2" id="KW-1185">Reference proteome</keyword>
<name>A0A5C3MJU6_9AGAR</name>
<dbReference type="OrthoDB" id="539810at2759"/>
<organism evidence="1 2">
    <name type="scientific">Crucibulum laeve</name>
    <dbReference type="NCBI Taxonomy" id="68775"/>
    <lineage>
        <taxon>Eukaryota</taxon>
        <taxon>Fungi</taxon>
        <taxon>Dikarya</taxon>
        <taxon>Basidiomycota</taxon>
        <taxon>Agaricomycotina</taxon>
        <taxon>Agaricomycetes</taxon>
        <taxon>Agaricomycetidae</taxon>
        <taxon>Agaricales</taxon>
        <taxon>Agaricineae</taxon>
        <taxon>Nidulariaceae</taxon>
        <taxon>Crucibulum</taxon>
    </lineage>
</organism>
<proteinExistence type="predicted"/>
<evidence type="ECO:0000313" key="2">
    <source>
        <dbReference type="Proteomes" id="UP000308652"/>
    </source>
</evidence>
<dbReference type="Gene3D" id="1.25.40.10">
    <property type="entry name" value="Tetratricopeptide repeat domain"/>
    <property type="match status" value="1"/>
</dbReference>
<reference evidence="1 2" key="1">
    <citation type="journal article" date="2019" name="Nat. Ecol. Evol.">
        <title>Megaphylogeny resolves global patterns of mushroom evolution.</title>
        <authorList>
            <person name="Varga T."/>
            <person name="Krizsan K."/>
            <person name="Foldi C."/>
            <person name="Dima B."/>
            <person name="Sanchez-Garcia M."/>
            <person name="Sanchez-Ramirez S."/>
            <person name="Szollosi G.J."/>
            <person name="Szarkandi J.G."/>
            <person name="Papp V."/>
            <person name="Albert L."/>
            <person name="Andreopoulos W."/>
            <person name="Angelini C."/>
            <person name="Antonin V."/>
            <person name="Barry K.W."/>
            <person name="Bougher N.L."/>
            <person name="Buchanan P."/>
            <person name="Buyck B."/>
            <person name="Bense V."/>
            <person name="Catcheside P."/>
            <person name="Chovatia M."/>
            <person name="Cooper J."/>
            <person name="Damon W."/>
            <person name="Desjardin D."/>
            <person name="Finy P."/>
            <person name="Geml J."/>
            <person name="Haridas S."/>
            <person name="Hughes K."/>
            <person name="Justo A."/>
            <person name="Karasinski D."/>
            <person name="Kautmanova I."/>
            <person name="Kiss B."/>
            <person name="Kocsube S."/>
            <person name="Kotiranta H."/>
            <person name="LaButti K.M."/>
            <person name="Lechner B.E."/>
            <person name="Liimatainen K."/>
            <person name="Lipzen A."/>
            <person name="Lukacs Z."/>
            <person name="Mihaltcheva S."/>
            <person name="Morgado L.N."/>
            <person name="Niskanen T."/>
            <person name="Noordeloos M.E."/>
            <person name="Ohm R.A."/>
            <person name="Ortiz-Santana B."/>
            <person name="Ovrebo C."/>
            <person name="Racz N."/>
            <person name="Riley R."/>
            <person name="Savchenko A."/>
            <person name="Shiryaev A."/>
            <person name="Soop K."/>
            <person name="Spirin V."/>
            <person name="Szebenyi C."/>
            <person name="Tomsovsky M."/>
            <person name="Tulloss R.E."/>
            <person name="Uehling J."/>
            <person name="Grigoriev I.V."/>
            <person name="Vagvolgyi C."/>
            <person name="Papp T."/>
            <person name="Martin F.M."/>
            <person name="Miettinen O."/>
            <person name="Hibbett D.S."/>
            <person name="Nagy L.G."/>
        </authorList>
    </citation>
    <scope>NUCLEOTIDE SEQUENCE [LARGE SCALE GENOMIC DNA]</scope>
    <source>
        <strain evidence="1 2">CBS 166.37</strain>
    </source>
</reference>
<dbReference type="STRING" id="68775.A0A5C3MJU6"/>
<feature type="non-terminal residue" evidence="1">
    <location>
        <position position="1"/>
    </location>
</feature>
<dbReference type="EMBL" id="ML213594">
    <property type="protein sequence ID" value="TFK41461.1"/>
    <property type="molecule type" value="Genomic_DNA"/>
</dbReference>
<evidence type="ECO:0000313" key="1">
    <source>
        <dbReference type="EMBL" id="TFK41461.1"/>
    </source>
</evidence>
<dbReference type="Proteomes" id="UP000308652">
    <property type="component" value="Unassembled WGS sequence"/>
</dbReference>
<accession>A0A5C3MJU6</accession>
<gene>
    <name evidence="1" type="ORF">BDQ12DRAFT_561575</name>
</gene>
<evidence type="ECO:0008006" key="3">
    <source>
        <dbReference type="Google" id="ProtNLM"/>
    </source>
</evidence>